<sequence length="168" mass="19372">MESTMTEFEENVSFDIDDPDFAPSNLRAVPNSNINAYCAVQFSDITFGVNKCEYIRLSGMGTVTDTDCNGLMTFKKKLHDLYPSTIRFTEKQLFRLGNEDDFFAIEFYKHLNRYETNYRRDRSVPDNATPTRGLPRPLANHVTRINQSLIFVASALHPKRPDFLGYPR</sequence>
<dbReference type="Proteomes" id="UP000053105">
    <property type="component" value="Unassembled WGS sequence"/>
</dbReference>
<keyword evidence="2" id="KW-1185">Reference proteome</keyword>
<name>A0A0M8ZT74_9HYME</name>
<organism evidence="1 2">
    <name type="scientific">Melipona quadrifasciata</name>
    <dbReference type="NCBI Taxonomy" id="166423"/>
    <lineage>
        <taxon>Eukaryota</taxon>
        <taxon>Metazoa</taxon>
        <taxon>Ecdysozoa</taxon>
        <taxon>Arthropoda</taxon>
        <taxon>Hexapoda</taxon>
        <taxon>Insecta</taxon>
        <taxon>Pterygota</taxon>
        <taxon>Neoptera</taxon>
        <taxon>Endopterygota</taxon>
        <taxon>Hymenoptera</taxon>
        <taxon>Apocrita</taxon>
        <taxon>Aculeata</taxon>
        <taxon>Apoidea</taxon>
        <taxon>Anthophila</taxon>
        <taxon>Apidae</taxon>
        <taxon>Melipona</taxon>
    </lineage>
</organism>
<dbReference type="OrthoDB" id="10062522at2759"/>
<dbReference type="EMBL" id="KQ435899">
    <property type="protein sequence ID" value="KOX69143.1"/>
    <property type="molecule type" value="Genomic_DNA"/>
</dbReference>
<protein>
    <submittedName>
        <fullName evidence="1">Uncharacterized protein</fullName>
    </submittedName>
</protein>
<proteinExistence type="predicted"/>
<reference evidence="1 2" key="1">
    <citation type="submission" date="2015-07" db="EMBL/GenBank/DDBJ databases">
        <title>The genome of Melipona quadrifasciata.</title>
        <authorList>
            <person name="Pan H."/>
            <person name="Kapheim K."/>
        </authorList>
    </citation>
    <scope>NUCLEOTIDE SEQUENCE [LARGE SCALE GENOMIC DNA]</scope>
    <source>
        <strain evidence="1">0111107301</strain>
        <tissue evidence="1">Whole body</tissue>
    </source>
</reference>
<dbReference type="AlphaFoldDB" id="A0A0M8ZT74"/>
<gene>
    <name evidence="1" type="ORF">WN51_06202</name>
</gene>
<evidence type="ECO:0000313" key="1">
    <source>
        <dbReference type="EMBL" id="KOX69143.1"/>
    </source>
</evidence>
<evidence type="ECO:0000313" key="2">
    <source>
        <dbReference type="Proteomes" id="UP000053105"/>
    </source>
</evidence>
<accession>A0A0M8ZT74</accession>